<protein>
    <submittedName>
        <fullName evidence="3">Helicase</fullName>
    </submittedName>
</protein>
<evidence type="ECO:0000313" key="3">
    <source>
        <dbReference type="EMBL" id="PHM68048.1"/>
    </source>
</evidence>
<dbReference type="GO" id="GO:0004386">
    <property type="term" value="F:helicase activity"/>
    <property type="evidence" value="ECO:0007669"/>
    <property type="project" value="UniProtKB-KW"/>
</dbReference>
<organism evidence="3 4">
    <name type="scientific">Xenorhabdus kozodoii</name>
    <dbReference type="NCBI Taxonomy" id="351676"/>
    <lineage>
        <taxon>Bacteria</taxon>
        <taxon>Pseudomonadati</taxon>
        <taxon>Pseudomonadota</taxon>
        <taxon>Gammaproteobacteria</taxon>
        <taxon>Enterobacterales</taxon>
        <taxon>Morganellaceae</taxon>
        <taxon>Xenorhabdus</taxon>
    </lineage>
</organism>
<keyword evidence="4" id="KW-1185">Reference proteome</keyword>
<accession>A0A2D0KXD7</accession>
<dbReference type="RefSeq" id="WP_099143460.1">
    <property type="nucleotide sequence ID" value="NZ_CAWNOR010000090.1"/>
</dbReference>
<dbReference type="AlphaFoldDB" id="A0A2D0KXD7"/>
<sequence length="339" mass="37316">MFARFKSHFTRQPPAPQQKSADTPPEGMRDSRGYCRPQSADELLATRLRRQCLQQLWQNSALPEGLYQRFYLAPVKQLLGSVQRIPATPEGDWSGTGGFADLTLQFTTCAVRRAKGHLLPPGAAPETQAAQSLLWQAVVFWSALFYHLPLLRQLEGELEDGHFWQPGLWTPERRFRFRFRPSRPDLSVPLEPLLAARLLPEDAVKWLFLVPEAWDCLALRLGGHSSSMPLIDALLQEAAGQVASPLLKPGAAASAVPDVAEVSPDEPRPASPGSPLATALTPEPSGDSDTLTLLSLFQSGHDPAHPEEAKNHHHGSKFAKQSVSDKENVAIKDNDKTLL</sequence>
<keyword evidence="3" id="KW-0378">Hydrolase</keyword>
<dbReference type="NCBIfam" id="TIGR03760">
    <property type="entry name" value="ICE_TraI_Pfluor"/>
    <property type="match status" value="1"/>
</dbReference>
<evidence type="ECO:0000259" key="2">
    <source>
        <dbReference type="Pfam" id="PF07514"/>
    </source>
</evidence>
<keyword evidence="3" id="KW-0347">Helicase</keyword>
<dbReference type="InterPro" id="IPR022391">
    <property type="entry name" value="ICE_relaxase_PFGI-1"/>
</dbReference>
<keyword evidence="3" id="KW-0067">ATP-binding</keyword>
<dbReference type="InterPro" id="IPR011119">
    <property type="entry name" value="Unchr_helicase_relaxase_TraI"/>
</dbReference>
<proteinExistence type="predicted"/>
<evidence type="ECO:0000256" key="1">
    <source>
        <dbReference type="SAM" id="MobiDB-lite"/>
    </source>
</evidence>
<feature type="compositionally biased region" description="Basic and acidic residues" evidence="1">
    <location>
        <begin position="323"/>
        <end position="339"/>
    </location>
</feature>
<name>A0A2D0KXD7_9GAMM</name>
<feature type="region of interest" description="Disordered" evidence="1">
    <location>
        <begin position="1"/>
        <end position="35"/>
    </location>
</feature>
<feature type="region of interest" description="Disordered" evidence="1">
    <location>
        <begin position="261"/>
        <end position="339"/>
    </location>
</feature>
<gene>
    <name evidence="3" type="ORF">Xkoz_03761</name>
</gene>
<comment type="caution">
    <text evidence="3">The sequence shown here is derived from an EMBL/GenBank/DDBJ whole genome shotgun (WGS) entry which is preliminary data.</text>
</comment>
<keyword evidence="3" id="KW-0547">Nucleotide-binding</keyword>
<dbReference type="Pfam" id="PF07514">
    <property type="entry name" value="TraI_2"/>
    <property type="match status" value="1"/>
</dbReference>
<feature type="domain" description="Uncharacterised" evidence="2">
    <location>
        <begin position="33"/>
        <end position="242"/>
    </location>
</feature>
<feature type="compositionally biased region" description="Low complexity" evidence="1">
    <location>
        <begin position="287"/>
        <end position="296"/>
    </location>
</feature>
<dbReference type="EMBL" id="NJCX01000053">
    <property type="protein sequence ID" value="PHM68048.1"/>
    <property type="molecule type" value="Genomic_DNA"/>
</dbReference>
<dbReference type="OrthoDB" id="6190309at2"/>
<dbReference type="Proteomes" id="UP000221101">
    <property type="component" value="Unassembled WGS sequence"/>
</dbReference>
<dbReference type="Gene3D" id="1.10.3210.40">
    <property type="match status" value="1"/>
</dbReference>
<reference evidence="3 4" key="1">
    <citation type="journal article" date="2017" name="Nat. Microbiol.">
        <title>Natural product diversity associated with the nematode symbionts Photorhabdus and Xenorhabdus.</title>
        <authorList>
            <person name="Tobias N.J."/>
            <person name="Wolff H."/>
            <person name="Djahanschiri B."/>
            <person name="Grundmann F."/>
            <person name="Kronenwerth M."/>
            <person name="Shi Y.M."/>
            <person name="Simonyi S."/>
            <person name="Grun P."/>
            <person name="Shapiro-Ilan D."/>
            <person name="Pidot S.J."/>
            <person name="Stinear T.P."/>
            <person name="Ebersberger I."/>
            <person name="Bode H.B."/>
        </authorList>
    </citation>
    <scope>NUCLEOTIDE SEQUENCE [LARGE SCALE GENOMIC DNA]</scope>
    <source>
        <strain evidence="3 4">DSM 17907</strain>
    </source>
</reference>
<evidence type="ECO:0000313" key="4">
    <source>
        <dbReference type="Proteomes" id="UP000221101"/>
    </source>
</evidence>